<dbReference type="GO" id="GO:0006412">
    <property type="term" value="P:translation"/>
    <property type="evidence" value="ECO:0007669"/>
    <property type="project" value="UniProtKB-UniRule"/>
</dbReference>
<proteinExistence type="inferred from homology"/>
<keyword evidence="4" id="KW-0699">rRNA-binding</keyword>
<dbReference type="AlphaFoldDB" id="A0A0G1PHM6"/>
<name>A0A0G1PHM6_UNCKA</name>
<dbReference type="EMBL" id="LCMF01000001">
    <property type="protein sequence ID" value="KKU32167.1"/>
    <property type="molecule type" value="Genomic_DNA"/>
</dbReference>
<accession>A0A0G1PHM6</accession>
<dbReference type="SUPFAM" id="SSF54189">
    <property type="entry name" value="Ribosomal proteins S24e, L23 and L15e"/>
    <property type="match status" value="1"/>
</dbReference>
<keyword evidence="2 4" id="KW-0689">Ribosomal protein</keyword>
<dbReference type="Pfam" id="PF00276">
    <property type="entry name" value="Ribosomal_L23"/>
    <property type="match status" value="1"/>
</dbReference>
<dbReference type="GO" id="GO:1990904">
    <property type="term" value="C:ribonucleoprotein complex"/>
    <property type="evidence" value="ECO:0007669"/>
    <property type="project" value="UniProtKB-KW"/>
</dbReference>
<dbReference type="InterPro" id="IPR012678">
    <property type="entry name" value="Ribosomal_uL23/eL15/eS24_sf"/>
</dbReference>
<evidence type="ECO:0000256" key="4">
    <source>
        <dbReference type="HAMAP-Rule" id="MF_01369"/>
    </source>
</evidence>
<comment type="function">
    <text evidence="4">One of the early assembly proteins it binds 23S rRNA. One of the proteins that surrounds the polypeptide exit tunnel on the outside of the ribosome. Forms the main docking site for trigger factor binding to the ribosome.</text>
</comment>
<reference evidence="5 6" key="1">
    <citation type="journal article" date="2015" name="Nature">
        <title>rRNA introns, odd ribosomes, and small enigmatic genomes across a large radiation of phyla.</title>
        <authorList>
            <person name="Brown C.T."/>
            <person name="Hug L.A."/>
            <person name="Thomas B.C."/>
            <person name="Sharon I."/>
            <person name="Castelle C.J."/>
            <person name="Singh A."/>
            <person name="Wilkins M.J."/>
            <person name="Williams K.H."/>
            <person name="Banfield J.F."/>
        </authorList>
    </citation>
    <scope>NUCLEOTIDE SEQUENCE [LARGE SCALE GENOMIC DNA]</scope>
</reference>
<evidence type="ECO:0000256" key="1">
    <source>
        <dbReference type="ARBA" id="ARBA00006700"/>
    </source>
</evidence>
<comment type="similarity">
    <text evidence="1 4">Belongs to the universal ribosomal protein uL23 family.</text>
</comment>
<evidence type="ECO:0000313" key="5">
    <source>
        <dbReference type="EMBL" id="KKU32167.1"/>
    </source>
</evidence>
<dbReference type="GO" id="GO:0005840">
    <property type="term" value="C:ribosome"/>
    <property type="evidence" value="ECO:0007669"/>
    <property type="project" value="UniProtKB-KW"/>
</dbReference>
<organism evidence="5 6">
    <name type="scientific">candidate division WWE3 bacterium GW2011_GWA1_46_21</name>
    <dbReference type="NCBI Taxonomy" id="1619107"/>
    <lineage>
        <taxon>Bacteria</taxon>
        <taxon>Katanobacteria</taxon>
    </lineage>
</organism>
<protein>
    <recommendedName>
        <fullName evidence="4">Large ribosomal subunit protein uL23</fullName>
    </recommendedName>
</protein>
<comment type="caution">
    <text evidence="5">The sequence shown here is derived from an EMBL/GenBank/DDBJ whole genome shotgun (WGS) entry which is preliminary data.</text>
</comment>
<keyword evidence="4" id="KW-0694">RNA-binding</keyword>
<sequence length="101" mass="11177">MQLNNIIRMPIATEKSVNALKANVYAFKVAKQASKGAIAKAVNNLFGVDAIDVRTAIIPGKKKRRKDTKRMIFIKAQAWKKAYVTVRDGQKIEMISEGGSN</sequence>
<gene>
    <name evidence="4" type="primary">rplW</name>
    <name evidence="5" type="ORF">UX44_C0001G0012</name>
</gene>
<keyword evidence="3 4" id="KW-0687">Ribonucleoprotein</keyword>
<dbReference type="InterPro" id="IPR012677">
    <property type="entry name" value="Nucleotide-bd_a/b_plait_sf"/>
</dbReference>
<dbReference type="InterPro" id="IPR013025">
    <property type="entry name" value="Ribosomal_uL23-like"/>
</dbReference>
<dbReference type="Proteomes" id="UP000034732">
    <property type="component" value="Unassembled WGS sequence"/>
</dbReference>
<dbReference type="PANTHER" id="PTHR11620">
    <property type="entry name" value="60S RIBOSOMAL PROTEIN L23A"/>
    <property type="match status" value="1"/>
</dbReference>
<dbReference type="GO" id="GO:0019843">
    <property type="term" value="F:rRNA binding"/>
    <property type="evidence" value="ECO:0007669"/>
    <property type="project" value="UniProtKB-UniRule"/>
</dbReference>
<evidence type="ECO:0000256" key="3">
    <source>
        <dbReference type="ARBA" id="ARBA00023274"/>
    </source>
</evidence>
<dbReference type="GO" id="GO:0003735">
    <property type="term" value="F:structural constituent of ribosome"/>
    <property type="evidence" value="ECO:0007669"/>
    <property type="project" value="InterPro"/>
</dbReference>
<dbReference type="HAMAP" id="MF_01369_B">
    <property type="entry name" value="Ribosomal_uL23_B"/>
    <property type="match status" value="1"/>
</dbReference>
<dbReference type="Gene3D" id="3.30.70.330">
    <property type="match status" value="1"/>
</dbReference>
<evidence type="ECO:0000313" key="6">
    <source>
        <dbReference type="Proteomes" id="UP000034732"/>
    </source>
</evidence>
<evidence type="ECO:0000256" key="2">
    <source>
        <dbReference type="ARBA" id="ARBA00022980"/>
    </source>
</evidence>
<comment type="subunit">
    <text evidence="4">Part of the 50S ribosomal subunit. Contacts protein L29, and trigger factor when it is bound to the ribosome.</text>
</comment>